<dbReference type="Proteomes" id="UP000199513">
    <property type="component" value="Unassembled WGS sequence"/>
</dbReference>
<evidence type="ECO:0008006" key="3">
    <source>
        <dbReference type="Google" id="ProtNLM"/>
    </source>
</evidence>
<evidence type="ECO:0000313" key="1">
    <source>
        <dbReference type="EMBL" id="SFF34208.1"/>
    </source>
</evidence>
<reference evidence="1 2" key="1">
    <citation type="submission" date="2016-10" db="EMBL/GenBank/DDBJ databases">
        <authorList>
            <person name="de Groot N.N."/>
        </authorList>
    </citation>
    <scope>NUCLEOTIDE SEQUENCE [LARGE SCALE GENOMIC DNA]</scope>
    <source>
        <strain>GEY</strain>
        <strain evidence="2">DSM 9560</strain>
    </source>
</reference>
<dbReference type="EMBL" id="FONY01000027">
    <property type="protein sequence ID" value="SFF34208.1"/>
    <property type="molecule type" value="Genomic_DNA"/>
</dbReference>
<dbReference type="STRING" id="1003.SAMN04488541_102714"/>
<sequence>MKQFYLLGIISIFILTACGEDLNERDRKIKQTLMKMADGVPCISLTVAPDSLNKDILVAVGIMEDSSRIEALLKKDDASDGYIGRETFGSALARDMSKNIGMRVTDLSMQKADEQGTFKGKALLKTGEKISFIAHPEKGWYPENDLNVLQTITKYQIIKSLEKGKELIDFSIAPENSGTYRGKYTLKSGEEQWVYVVHTGEGFTWNLSEAYTPPTKGN</sequence>
<organism evidence="1 2">
    <name type="scientific">Thermoflexibacter ruber</name>
    <dbReference type="NCBI Taxonomy" id="1003"/>
    <lineage>
        <taxon>Bacteria</taxon>
        <taxon>Pseudomonadati</taxon>
        <taxon>Bacteroidota</taxon>
        <taxon>Cytophagia</taxon>
        <taxon>Cytophagales</taxon>
        <taxon>Thermoflexibacteraceae</taxon>
        <taxon>Thermoflexibacter</taxon>
    </lineage>
</organism>
<evidence type="ECO:0000313" key="2">
    <source>
        <dbReference type="Proteomes" id="UP000199513"/>
    </source>
</evidence>
<dbReference type="PROSITE" id="PS51257">
    <property type="entry name" value="PROKAR_LIPOPROTEIN"/>
    <property type="match status" value="1"/>
</dbReference>
<accession>A0A1I2HXF8</accession>
<dbReference type="AlphaFoldDB" id="A0A1I2HXF8"/>
<keyword evidence="2" id="KW-1185">Reference proteome</keyword>
<proteinExistence type="predicted"/>
<name>A0A1I2HXF8_9BACT</name>
<gene>
    <name evidence="1" type="ORF">SAMN04488541_102714</name>
</gene>
<protein>
    <recommendedName>
        <fullName evidence="3">Lipoprotein</fullName>
    </recommendedName>
</protein>
<dbReference type="RefSeq" id="WP_091547970.1">
    <property type="nucleotide sequence ID" value="NZ_FONY01000027.1"/>
</dbReference>